<dbReference type="AlphaFoldDB" id="A0A9P9DWI5"/>
<name>A0A9P9DWI5_9HYPO</name>
<dbReference type="GO" id="GO:0047274">
    <property type="term" value="F:galactinol-sucrose galactosyltransferase activity"/>
    <property type="evidence" value="ECO:0007669"/>
    <property type="project" value="UniProtKB-EC"/>
</dbReference>
<dbReference type="Proteomes" id="UP000717696">
    <property type="component" value="Unassembled WGS sequence"/>
</dbReference>
<gene>
    <name evidence="5" type="ORF">B0J13DRAFT_531067</name>
</gene>
<dbReference type="PANTHER" id="PTHR31268:SF32">
    <property type="entry name" value="GALACTINOL--SUCROSE GALACTOSYLTRANSFERASE 2-RELATED"/>
    <property type="match status" value="1"/>
</dbReference>
<dbReference type="InterPro" id="IPR008811">
    <property type="entry name" value="Glycosyl_hydrolases_36"/>
</dbReference>
<evidence type="ECO:0000313" key="5">
    <source>
        <dbReference type="EMBL" id="KAH7126531.1"/>
    </source>
</evidence>
<evidence type="ECO:0008006" key="7">
    <source>
        <dbReference type="Google" id="ProtNLM"/>
    </source>
</evidence>
<reference evidence="5" key="1">
    <citation type="journal article" date="2021" name="Nat. Commun.">
        <title>Genetic determinants of endophytism in the Arabidopsis root mycobiome.</title>
        <authorList>
            <person name="Mesny F."/>
            <person name="Miyauchi S."/>
            <person name="Thiergart T."/>
            <person name="Pickel B."/>
            <person name="Atanasova L."/>
            <person name="Karlsson M."/>
            <person name="Huettel B."/>
            <person name="Barry K.W."/>
            <person name="Haridas S."/>
            <person name="Chen C."/>
            <person name="Bauer D."/>
            <person name="Andreopoulos W."/>
            <person name="Pangilinan J."/>
            <person name="LaButti K."/>
            <person name="Riley R."/>
            <person name="Lipzen A."/>
            <person name="Clum A."/>
            <person name="Drula E."/>
            <person name="Henrissat B."/>
            <person name="Kohler A."/>
            <person name="Grigoriev I.V."/>
            <person name="Martin F.M."/>
            <person name="Hacquard S."/>
        </authorList>
    </citation>
    <scope>NUCLEOTIDE SEQUENCE</scope>
    <source>
        <strain evidence="5">MPI-CAGE-AT-0021</strain>
    </source>
</reference>
<comment type="catalytic activity">
    <reaction evidence="4">
        <text>alpha-D-galactosyl-(1-&gt;3)-1D-myo-inositol + sucrose = raffinose + myo-inositol</text>
        <dbReference type="Rhea" id="RHEA:20161"/>
        <dbReference type="ChEBI" id="CHEBI:16634"/>
        <dbReference type="ChEBI" id="CHEBI:17268"/>
        <dbReference type="ChEBI" id="CHEBI:17505"/>
        <dbReference type="ChEBI" id="CHEBI:17992"/>
        <dbReference type="EC" id="2.4.1.82"/>
    </reaction>
</comment>
<accession>A0A9P9DWI5</accession>
<evidence type="ECO:0000313" key="6">
    <source>
        <dbReference type="Proteomes" id="UP000717696"/>
    </source>
</evidence>
<dbReference type="InterPro" id="IPR017853">
    <property type="entry name" value="GH"/>
</dbReference>
<keyword evidence="3" id="KW-0119">Carbohydrate metabolism</keyword>
<dbReference type="Gene3D" id="3.20.20.70">
    <property type="entry name" value="Aldolase class I"/>
    <property type="match status" value="1"/>
</dbReference>
<protein>
    <recommendedName>
        <fullName evidence="7">Alpha-galactosidase</fullName>
    </recommendedName>
</protein>
<dbReference type="Pfam" id="PF05691">
    <property type="entry name" value="Raffinose_syn"/>
    <property type="match status" value="1"/>
</dbReference>
<evidence type="ECO:0000256" key="2">
    <source>
        <dbReference type="ARBA" id="ARBA00007240"/>
    </source>
</evidence>
<comment type="similarity">
    <text evidence="2">Belongs to the glycosyl hydrolases 36 family.</text>
</comment>
<comment type="caution">
    <text evidence="5">The sequence shown here is derived from an EMBL/GenBank/DDBJ whole genome shotgun (WGS) entry which is preliminary data.</text>
</comment>
<sequence length="182" mass="20308">MINQGFKSDFTNTSHLAPLVDYLGFCTWNALEPELTSENVLEAVQILRKYGVKISTLLIDDNWQTLGGTAMGDGHHDYRGFADFKANEGFPSGFKGLTSSVKADNPFTTDMGVWHGLMGYWGTLEKEGWVVDNYETVDVDGKMYYAVPAKLKSISASDLNRFCDEFYAYLSFCGISFVKTDV</sequence>
<keyword evidence="6" id="KW-1185">Reference proteome</keyword>
<organism evidence="5 6">
    <name type="scientific">Dactylonectria estremocensis</name>
    <dbReference type="NCBI Taxonomy" id="1079267"/>
    <lineage>
        <taxon>Eukaryota</taxon>
        <taxon>Fungi</taxon>
        <taxon>Dikarya</taxon>
        <taxon>Ascomycota</taxon>
        <taxon>Pezizomycotina</taxon>
        <taxon>Sordariomycetes</taxon>
        <taxon>Hypocreomycetidae</taxon>
        <taxon>Hypocreales</taxon>
        <taxon>Nectriaceae</taxon>
        <taxon>Dactylonectria</taxon>
    </lineage>
</organism>
<dbReference type="PANTHER" id="PTHR31268">
    <property type="match status" value="1"/>
</dbReference>
<comment type="catalytic activity">
    <reaction evidence="1">
        <text>Hydrolysis of terminal, non-reducing alpha-D-galactose residues in alpha-D-galactosides, including galactose oligosaccharides, galactomannans and galactolipids.</text>
        <dbReference type="EC" id="3.2.1.22"/>
    </reaction>
</comment>
<evidence type="ECO:0000256" key="1">
    <source>
        <dbReference type="ARBA" id="ARBA00001255"/>
    </source>
</evidence>
<evidence type="ECO:0000256" key="3">
    <source>
        <dbReference type="ARBA" id="ARBA00023277"/>
    </source>
</evidence>
<dbReference type="GO" id="GO:0004557">
    <property type="term" value="F:alpha-galactosidase activity"/>
    <property type="evidence" value="ECO:0007669"/>
    <property type="project" value="UniProtKB-EC"/>
</dbReference>
<evidence type="ECO:0000256" key="4">
    <source>
        <dbReference type="ARBA" id="ARBA00049426"/>
    </source>
</evidence>
<dbReference type="SUPFAM" id="SSF51445">
    <property type="entry name" value="(Trans)glycosidases"/>
    <property type="match status" value="1"/>
</dbReference>
<dbReference type="EMBL" id="JAGMUU010000023">
    <property type="protein sequence ID" value="KAH7126531.1"/>
    <property type="molecule type" value="Genomic_DNA"/>
</dbReference>
<proteinExistence type="inferred from homology"/>
<dbReference type="OrthoDB" id="4664297at2759"/>
<dbReference type="InterPro" id="IPR013785">
    <property type="entry name" value="Aldolase_TIM"/>
</dbReference>